<dbReference type="Gene3D" id="2.130.10.10">
    <property type="entry name" value="YVTN repeat-like/Quinoprotein amine dehydrogenase"/>
    <property type="match status" value="2"/>
</dbReference>
<dbReference type="InterPro" id="IPR036322">
    <property type="entry name" value="WD40_repeat_dom_sf"/>
</dbReference>
<evidence type="ECO:0000313" key="4">
    <source>
        <dbReference type="Proteomes" id="UP001285441"/>
    </source>
</evidence>
<proteinExistence type="predicted"/>
<dbReference type="SMART" id="SM00320">
    <property type="entry name" value="WD40"/>
    <property type="match status" value="2"/>
</dbReference>
<feature type="region of interest" description="Disordered" evidence="2">
    <location>
        <begin position="1"/>
        <end position="20"/>
    </location>
</feature>
<keyword evidence="1" id="KW-0853">WD repeat</keyword>
<protein>
    <submittedName>
        <fullName evidence="3">WD40-repeat-containing domain protein</fullName>
    </submittedName>
</protein>
<dbReference type="PANTHER" id="PTHR19879">
    <property type="entry name" value="TRANSCRIPTION INITIATION FACTOR TFIID"/>
    <property type="match status" value="1"/>
</dbReference>
<gene>
    <name evidence="3" type="ORF">B0H63DRAFT_287505</name>
</gene>
<reference evidence="3" key="2">
    <citation type="submission" date="2023-06" db="EMBL/GenBank/DDBJ databases">
        <authorList>
            <consortium name="Lawrence Berkeley National Laboratory"/>
            <person name="Haridas S."/>
            <person name="Hensen N."/>
            <person name="Bonometti L."/>
            <person name="Westerberg I."/>
            <person name="Brannstrom I.O."/>
            <person name="Guillou S."/>
            <person name="Cros-Aarteil S."/>
            <person name="Calhoun S."/>
            <person name="Kuo A."/>
            <person name="Mondo S."/>
            <person name="Pangilinan J."/>
            <person name="Riley R."/>
            <person name="LaButti K."/>
            <person name="Andreopoulos B."/>
            <person name="Lipzen A."/>
            <person name="Chen C."/>
            <person name="Yanf M."/>
            <person name="Daum C."/>
            <person name="Ng V."/>
            <person name="Clum A."/>
            <person name="Steindorff A."/>
            <person name="Ohm R."/>
            <person name="Martin F."/>
            <person name="Silar P."/>
            <person name="Natvig D."/>
            <person name="Lalanne C."/>
            <person name="Gautier V."/>
            <person name="Ament-velasquez S.L."/>
            <person name="Kruys A."/>
            <person name="Hutchinson M.I."/>
            <person name="Powell A.J."/>
            <person name="Barry K."/>
            <person name="Miller A.N."/>
            <person name="Grigoriev I.V."/>
            <person name="Debuchy R."/>
            <person name="Gladieux P."/>
            <person name="Thoren M.H."/>
            <person name="Johannesson H."/>
        </authorList>
    </citation>
    <scope>NUCLEOTIDE SEQUENCE</scope>
    <source>
        <strain evidence="3">CBS 232.78</strain>
    </source>
</reference>
<dbReference type="AlphaFoldDB" id="A0AAE0K8F2"/>
<evidence type="ECO:0000313" key="3">
    <source>
        <dbReference type="EMBL" id="KAK3372054.1"/>
    </source>
</evidence>
<dbReference type="InterPro" id="IPR001680">
    <property type="entry name" value="WD40_rpt"/>
</dbReference>
<organism evidence="3 4">
    <name type="scientific">Podospora didyma</name>
    <dbReference type="NCBI Taxonomy" id="330526"/>
    <lineage>
        <taxon>Eukaryota</taxon>
        <taxon>Fungi</taxon>
        <taxon>Dikarya</taxon>
        <taxon>Ascomycota</taxon>
        <taxon>Pezizomycotina</taxon>
        <taxon>Sordariomycetes</taxon>
        <taxon>Sordariomycetidae</taxon>
        <taxon>Sordariales</taxon>
        <taxon>Podosporaceae</taxon>
        <taxon>Podospora</taxon>
    </lineage>
</organism>
<evidence type="ECO:0000256" key="1">
    <source>
        <dbReference type="PROSITE-ProRule" id="PRU00221"/>
    </source>
</evidence>
<keyword evidence="4" id="KW-1185">Reference proteome</keyword>
<evidence type="ECO:0000256" key="2">
    <source>
        <dbReference type="SAM" id="MobiDB-lite"/>
    </source>
</evidence>
<dbReference type="EMBL" id="JAULSW010000008">
    <property type="protein sequence ID" value="KAK3372054.1"/>
    <property type="molecule type" value="Genomic_DNA"/>
</dbReference>
<sequence length="393" mass="42276">MNEPPQGPPPPFSASAATADGLWVPIGSTDTASLASSSAPRRWDDPPEEEPPQEQDHVISMVFVAGQVIPSLLSREIQQISFTPAGNFLVTLVPLAGNFSSTHEDGSTLQMYNFPSCSQVSLAAPGRGIRVHGSFSTAHGASTLSPSGAVASAWHTPIGSGDSGIAANTVEIYDMWRSRRRLKANVPLQAPLALSQDGTRLAAVSARDSTRIMIANVGKEMLQMSRLLPYHLGEVTHLRFVPDGSAVVSVARDGSFRMTSVTTGRTLLKVELDMRMPASMMEVSLDGRTAVAVWGREVTIWNLQDGNVIHYNINQSRHHQTEGWPMAISPDCKYLLCRTEDGFDVADVETGRFRGDFVTGGSPLTAGGFSPDNKWIAVGNYNGQVSLFQVITV</sequence>
<comment type="caution">
    <text evidence="3">The sequence shown here is derived from an EMBL/GenBank/DDBJ whole genome shotgun (WGS) entry which is preliminary data.</text>
</comment>
<dbReference type="Pfam" id="PF00400">
    <property type="entry name" value="WD40"/>
    <property type="match status" value="1"/>
</dbReference>
<feature type="repeat" description="WD" evidence="1">
    <location>
        <begin position="228"/>
        <end position="269"/>
    </location>
</feature>
<dbReference type="PANTHER" id="PTHR19879:SF9">
    <property type="entry name" value="TRANSCRIPTION INITIATION FACTOR TFIID SUBUNIT 5"/>
    <property type="match status" value="1"/>
</dbReference>
<feature type="compositionally biased region" description="Pro residues" evidence="2">
    <location>
        <begin position="1"/>
        <end position="12"/>
    </location>
</feature>
<dbReference type="PROSITE" id="PS50082">
    <property type="entry name" value="WD_REPEATS_2"/>
    <property type="match status" value="1"/>
</dbReference>
<reference evidence="3" key="1">
    <citation type="journal article" date="2023" name="Mol. Phylogenet. Evol.">
        <title>Genome-scale phylogeny and comparative genomics of the fungal order Sordariales.</title>
        <authorList>
            <person name="Hensen N."/>
            <person name="Bonometti L."/>
            <person name="Westerberg I."/>
            <person name="Brannstrom I.O."/>
            <person name="Guillou S."/>
            <person name="Cros-Aarteil S."/>
            <person name="Calhoun S."/>
            <person name="Haridas S."/>
            <person name="Kuo A."/>
            <person name="Mondo S."/>
            <person name="Pangilinan J."/>
            <person name="Riley R."/>
            <person name="LaButti K."/>
            <person name="Andreopoulos B."/>
            <person name="Lipzen A."/>
            <person name="Chen C."/>
            <person name="Yan M."/>
            <person name="Daum C."/>
            <person name="Ng V."/>
            <person name="Clum A."/>
            <person name="Steindorff A."/>
            <person name="Ohm R.A."/>
            <person name="Martin F."/>
            <person name="Silar P."/>
            <person name="Natvig D.O."/>
            <person name="Lalanne C."/>
            <person name="Gautier V."/>
            <person name="Ament-Velasquez S.L."/>
            <person name="Kruys A."/>
            <person name="Hutchinson M.I."/>
            <person name="Powell A.J."/>
            <person name="Barry K."/>
            <person name="Miller A.N."/>
            <person name="Grigoriev I.V."/>
            <person name="Debuchy R."/>
            <person name="Gladieux P."/>
            <person name="Hiltunen Thoren M."/>
            <person name="Johannesson H."/>
        </authorList>
    </citation>
    <scope>NUCLEOTIDE SEQUENCE</scope>
    <source>
        <strain evidence="3">CBS 232.78</strain>
    </source>
</reference>
<dbReference type="Proteomes" id="UP001285441">
    <property type="component" value="Unassembled WGS sequence"/>
</dbReference>
<name>A0AAE0K8F2_9PEZI</name>
<dbReference type="SUPFAM" id="SSF50978">
    <property type="entry name" value="WD40 repeat-like"/>
    <property type="match status" value="1"/>
</dbReference>
<accession>A0AAE0K8F2</accession>
<dbReference type="InterPro" id="IPR015943">
    <property type="entry name" value="WD40/YVTN_repeat-like_dom_sf"/>
</dbReference>
<feature type="region of interest" description="Disordered" evidence="2">
    <location>
        <begin position="27"/>
        <end position="54"/>
    </location>
</feature>